<dbReference type="EMBL" id="JAVRHT010000016">
    <property type="protein sequence ID" value="MDT0631741.1"/>
    <property type="molecule type" value="Genomic_DNA"/>
</dbReference>
<name>A0ABU3BR21_9BACT</name>
<dbReference type="Proteomes" id="UP001267426">
    <property type="component" value="Unassembled WGS sequence"/>
</dbReference>
<accession>A0ABU3BR21</accession>
<evidence type="ECO:0000313" key="1">
    <source>
        <dbReference type="EMBL" id="MDT0631741.1"/>
    </source>
</evidence>
<protein>
    <submittedName>
        <fullName evidence="1">Uncharacterized protein</fullName>
    </submittedName>
</protein>
<organism evidence="1 2">
    <name type="scientific">Rubrivirga litoralis</name>
    <dbReference type="NCBI Taxonomy" id="3075598"/>
    <lineage>
        <taxon>Bacteria</taxon>
        <taxon>Pseudomonadati</taxon>
        <taxon>Rhodothermota</taxon>
        <taxon>Rhodothermia</taxon>
        <taxon>Rhodothermales</taxon>
        <taxon>Rubricoccaceae</taxon>
        <taxon>Rubrivirga</taxon>
    </lineage>
</organism>
<reference evidence="1 2" key="1">
    <citation type="submission" date="2023-09" db="EMBL/GenBank/DDBJ databases">
        <authorList>
            <person name="Rey-Velasco X."/>
        </authorList>
    </citation>
    <scope>NUCLEOTIDE SEQUENCE [LARGE SCALE GENOMIC DNA]</scope>
    <source>
        <strain evidence="1 2">F394</strain>
    </source>
</reference>
<sequence>MDRLQCKACGSLSMLPMDLEPDETDDFEALVDDQEARFFTCHVCGDNWLTVRRVEDGDCKITFVHQMGLQPLLKRTAHMSTPVLLTEDTVEHWAYFLGDDEVAEHRWRDTLDERRKVLRSICTN</sequence>
<proteinExistence type="predicted"/>
<keyword evidence="2" id="KW-1185">Reference proteome</keyword>
<dbReference type="RefSeq" id="WP_311663085.1">
    <property type="nucleotide sequence ID" value="NZ_JAVRHT010000016.1"/>
</dbReference>
<gene>
    <name evidence="1" type="ORF">RM540_08285</name>
</gene>
<comment type="caution">
    <text evidence="1">The sequence shown here is derived from an EMBL/GenBank/DDBJ whole genome shotgun (WGS) entry which is preliminary data.</text>
</comment>
<evidence type="ECO:0000313" key="2">
    <source>
        <dbReference type="Proteomes" id="UP001267426"/>
    </source>
</evidence>